<organism evidence="2 3">
    <name type="scientific">Polymorphobacter multimanifer</name>
    <dbReference type="NCBI Taxonomy" id="1070431"/>
    <lineage>
        <taxon>Bacteria</taxon>
        <taxon>Pseudomonadati</taxon>
        <taxon>Pseudomonadota</taxon>
        <taxon>Alphaproteobacteria</taxon>
        <taxon>Sphingomonadales</taxon>
        <taxon>Sphingosinicellaceae</taxon>
        <taxon>Polymorphobacter</taxon>
    </lineage>
</organism>
<gene>
    <name evidence="2" type="ORF">FHS79_001021</name>
</gene>
<dbReference type="EMBL" id="JACIIV010000006">
    <property type="protein sequence ID" value="MBB6226859.1"/>
    <property type="molecule type" value="Genomic_DNA"/>
</dbReference>
<dbReference type="Proteomes" id="UP000538147">
    <property type="component" value="Unassembled WGS sequence"/>
</dbReference>
<feature type="domain" description="Endonuclease GajA/Old nuclease/RecF-like AAA" evidence="1">
    <location>
        <begin position="1"/>
        <end position="86"/>
    </location>
</feature>
<evidence type="ECO:0000313" key="2">
    <source>
        <dbReference type="EMBL" id="MBB6226859.1"/>
    </source>
</evidence>
<keyword evidence="2" id="KW-0067">ATP-binding</keyword>
<proteinExistence type="predicted"/>
<dbReference type="Gene3D" id="3.40.50.300">
    <property type="entry name" value="P-loop containing nucleotide triphosphate hydrolases"/>
    <property type="match status" value="1"/>
</dbReference>
<comment type="caution">
    <text evidence="2">The sequence shown here is derived from an EMBL/GenBank/DDBJ whole genome shotgun (WGS) entry which is preliminary data.</text>
</comment>
<dbReference type="GO" id="GO:0005524">
    <property type="term" value="F:ATP binding"/>
    <property type="evidence" value="ECO:0007669"/>
    <property type="project" value="UniProtKB-KW"/>
</dbReference>
<dbReference type="InterPro" id="IPR027417">
    <property type="entry name" value="P-loop_NTPase"/>
</dbReference>
<dbReference type="SUPFAM" id="SSF52540">
    <property type="entry name" value="P-loop containing nucleoside triphosphate hydrolases"/>
    <property type="match status" value="1"/>
</dbReference>
<protein>
    <submittedName>
        <fullName evidence="2">Energy-coupling factor transporter ATP-binding protein EcfA2</fullName>
    </submittedName>
</protein>
<dbReference type="RefSeq" id="WP_184196359.1">
    <property type="nucleotide sequence ID" value="NZ_BMOX01000001.1"/>
</dbReference>
<reference evidence="2 3" key="1">
    <citation type="submission" date="2020-08" db="EMBL/GenBank/DDBJ databases">
        <title>Genomic Encyclopedia of Type Strains, Phase IV (KMG-IV): sequencing the most valuable type-strain genomes for metagenomic binning, comparative biology and taxonomic classification.</title>
        <authorList>
            <person name="Goeker M."/>
        </authorList>
    </citation>
    <scope>NUCLEOTIDE SEQUENCE [LARGE SCALE GENOMIC DNA]</scope>
    <source>
        <strain evidence="2 3">DSM 102189</strain>
    </source>
</reference>
<dbReference type="Pfam" id="PF13175">
    <property type="entry name" value="AAA_15"/>
    <property type="match status" value="1"/>
</dbReference>
<dbReference type="AlphaFoldDB" id="A0A841L225"/>
<name>A0A841L225_9SPHN</name>
<keyword evidence="2" id="KW-0547">Nucleotide-binding</keyword>
<evidence type="ECO:0000313" key="3">
    <source>
        <dbReference type="Proteomes" id="UP000538147"/>
    </source>
</evidence>
<sequence length="225" mass="25043">MKLITAHATNYRNILDSNVVEIDQSTCLVGKNEAGKSAFLKALEGLRSTDPSFTQYNKITNYPRKNLAEYVNIHDGNEAVVMTATWELEPADVTAVEAELGTDVIQANTFEVSKSYEETAATWTLTINEAKVLANLISRSELGADDKAVLSEARTTLKAYEALEGLATRTPAQDALFALIGDFRDRDATLRAIDILSKRMPKFMYFSHWDRMSGEVSLTRRRGQI</sequence>
<accession>A0A841L225</accession>
<dbReference type="InterPro" id="IPR041685">
    <property type="entry name" value="AAA_GajA/Old/RecF-like"/>
</dbReference>
<evidence type="ECO:0000259" key="1">
    <source>
        <dbReference type="Pfam" id="PF13175"/>
    </source>
</evidence>
<keyword evidence="3" id="KW-1185">Reference proteome</keyword>